<keyword evidence="5" id="KW-1185">Reference proteome</keyword>
<dbReference type="SUPFAM" id="SSF57667">
    <property type="entry name" value="beta-beta-alpha zinc fingers"/>
    <property type="match status" value="2"/>
</dbReference>
<evidence type="ECO:0000313" key="5">
    <source>
        <dbReference type="Proteomes" id="UP001291623"/>
    </source>
</evidence>
<feature type="domain" description="C2H2-type" evidence="3">
    <location>
        <begin position="44"/>
        <end position="71"/>
    </location>
</feature>
<feature type="domain" description="C2H2-type" evidence="3">
    <location>
        <begin position="259"/>
        <end position="281"/>
    </location>
</feature>
<accession>A0AAE1V3S5</accession>
<comment type="caution">
    <text evidence="4">The sequence shown here is derived from an EMBL/GenBank/DDBJ whole genome shotgun (WGS) entry which is preliminary data.</text>
</comment>
<dbReference type="Gene3D" id="3.30.160.60">
    <property type="entry name" value="Classic Zinc Finger"/>
    <property type="match status" value="1"/>
</dbReference>
<dbReference type="EMBL" id="JAVYJV010000014">
    <property type="protein sequence ID" value="KAK4354232.1"/>
    <property type="molecule type" value="Genomic_DNA"/>
</dbReference>
<gene>
    <name evidence="4" type="ORF">RND71_026426</name>
</gene>
<name>A0AAE1V3S5_9SOLA</name>
<sequence>MRSHLINEKKQLHSDFSEGIYVLRENPNKTSKVSEYTLLTYDKRICKECGKSFQSWKALFGHMKCHSTTRRDSVEEYSWNTQSDSPKKKRSSSTRMKSDNEFVIRKEDRTGKAEQGESNRSNIRESGIPRNVCKMDEKENETIVDNGYRTEVEFPNKLVKLEMDSDQKENCSKKRSFEKNVFYCEQKIKFKCTSCNKTFHSYQALGGHKASHKNLKAILHLHNQAAHSKLIKNCSSDITIDESGQKVEANHVTKKKKEHECPICFKIFQSGQALGGHKRSHLIAEAKNNGIRAVEIQKPIPEMRGFLDLNLPAPVEEEHIEFQPWWIGSSHKHEQLVGLLSLTYSPTQLYRLKKANHNLSYVTPLQNNFLHLSKNFLLPSMNE</sequence>
<feature type="domain" description="C2H2-type" evidence="3">
    <location>
        <begin position="190"/>
        <end position="217"/>
    </location>
</feature>
<evidence type="ECO:0000313" key="4">
    <source>
        <dbReference type="EMBL" id="KAK4354232.1"/>
    </source>
</evidence>
<dbReference type="InterPro" id="IPR036236">
    <property type="entry name" value="Znf_C2H2_sf"/>
</dbReference>
<dbReference type="GO" id="GO:0008270">
    <property type="term" value="F:zinc ion binding"/>
    <property type="evidence" value="ECO:0007669"/>
    <property type="project" value="UniProtKB-KW"/>
</dbReference>
<organism evidence="4 5">
    <name type="scientific">Anisodus tanguticus</name>
    <dbReference type="NCBI Taxonomy" id="243964"/>
    <lineage>
        <taxon>Eukaryota</taxon>
        <taxon>Viridiplantae</taxon>
        <taxon>Streptophyta</taxon>
        <taxon>Embryophyta</taxon>
        <taxon>Tracheophyta</taxon>
        <taxon>Spermatophyta</taxon>
        <taxon>Magnoliopsida</taxon>
        <taxon>eudicotyledons</taxon>
        <taxon>Gunneridae</taxon>
        <taxon>Pentapetalae</taxon>
        <taxon>asterids</taxon>
        <taxon>lamiids</taxon>
        <taxon>Solanales</taxon>
        <taxon>Solanaceae</taxon>
        <taxon>Solanoideae</taxon>
        <taxon>Hyoscyameae</taxon>
        <taxon>Anisodus</taxon>
    </lineage>
</organism>
<feature type="region of interest" description="Disordered" evidence="2">
    <location>
        <begin position="71"/>
        <end position="134"/>
    </location>
</feature>
<keyword evidence="1" id="KW-0863">Zinc-finger</keyword>
<dbReference type="PROSITE" id="PS50157">
    <property type="entry name" value="ZINC_FINGER_C2H2_2"/>
    <property type="match status" value="3"/>
</dbReference>
<dbReference type="PANTHER" id="PTHR46869">
    <property type="entry name" value="C2H2-LIKE ZINC FINGER PROTEIN"/>
    <property type="match status" value="1"/>
</dbReference>
<dbReference type="AlphaFoldDB" id="A0AAE1V3S5"/>
<dbReference type="SMART" id="SM00355">
    <property type="entry name" value="ZnF_C2H2"/>
    <property type="match status" value="3"/>
</dbReference>
<protein>
    <recommendedName>
        <fullName evidence="3">C2H2-type domain-containing protein</fullName>
    </recommendedName>
</protein>
<proteinExistence type="predicted"/>
<dbReference type="Pfam" id="PF13912">
    <property type="entry name" value="zf-C2H2_6"/>
    <property type="match status" value="3"/>
</dbReference>
<evidence type="ECO:0000256" key="2">
    <source>
        <dbReference type="SAM" id="MobiDB-lite"/>
    </source>
</evidence>
<evidence type="ECO:0000256" key="1">
    <source>
        <dbReference type="PROSITE-ProRule" id="PRU00042"/>
    </source>
</evidence>
<keyword evidence="1" id="KW-0479">Metal-binding</keyword>
<dbReference type="PROSITE" id="PS00028">
    <property type="entry name" value="ZINC_FINGER_C2H2_1"/>
    <property type="match status" value="3"/>
</dbReference>
<keyword evidence="1" id="KW-0862">Zinc</keyword>
<feature type="compositionally biased region" description="Basic and acidic residues" evidence="2">
    <location>
        <begin position="96"/>
        <end position="117"/>
    </location>
</feature>
<reference evidence="4" key="1">
    <citation type="submission" date="2023-12" db="EMBL/GenBank/DDBJ databases">
        <title>Genome assembly of Anisodus tanguticus.</title>
        <authorList>
            <person name="Wang Y.-J."/>
        </authorList>
    </citation>
    <scope>NUCLEOTIDE SEQUENCE</scope>
    <source>
        <strain evidence="4">KB-2021</strain>
        <tissue evidence="4">Leaf</tissue>
    </source>
</reference>
<dbReference type="Proteomes" id="UP001291623">
    <property type="component" value="Unassembled WGS sequence"/>
</dbReference>
<dbReference type="PANTHER" id="PTHR46869:SF6">
    <property type="entry name" value="C2H2-TYPE DOMAIN-CONTAINING PROTEIN"/>
    <property type="match status" value="1"/>
</dbReference>
<dbReference type="InterPro" id="IPR013087">
    <property type="entry name" value="Znf_C2H2_type"/>
</dbReference>
<evidence type="ECO:0000259" key="3">
    <source>
        <dbReference type="PROSITE" id="PS50157"/>
    </source>
</evidence>